<dbReference type="RefSeq" id="WP_200339091.1">
    <property type="nucleotide sequence ID" value="NZ_NRRL01000003.1"/>
</dbReference>
<organism evidence="1 2">
    <name type="scientific">Rhodovibrio sodomensis</name>
    <dbReference type="NCBI Taxonomy" id="1088"/>
    <lineage>
        <taxon>Bacteria</taxon>
        <taxon>Pseudomonadati</taxon>
        <taxon>Pseudomonadota</taxon>
        <taxon>Alphaproteobacteria</taxon>
        <taxon>Rhodospirillales</taxon>
        <taxon>Rhodovibrionaceae</taxon>
        <taxon>Rhodovibrio</taxon>
    </lineage>
</organism>
<gene>
    <name evidence="1" type="ORF">CKO28_03090</name>
</gene>
<evidence type="ECO:0000313" key="2">
    <source>
        <dbReference type="Proteomes" id="UP001296873"/>
    </source>
</evidence>
<name>A0ABS1D9D4_9PROT</name>
<reference evidence="1 2" key="1">
    <citation type="journal article" date="2020" name="Microorganisms">
        <title>Osmotic Adaptation and Compatible Solute Biosynthesis of Phototrophic Bacteria as Revealed from Genome Analyses.</title>
        <authorList>
            <person name="Imhoff J.F."/>
            <person name="Rahn T."/>
            <person name="Kunzel S."/>
            <person name="Keller A."/>
            <person name="Neulinger S.C."/>
        </authorList>
    </citation>
    <scope>NUCLEOTIDE SEQUENCE [LARGE SCALE GENOMIC DNA]</scope>
    <source>
        <strain evidence="1 2">DSM 9895</strain>
    </source>
</reference>
<proteinExistence type="predicted"/>
<sequence length="91" mass="9954">MQTSTQVDRILRAILREQMPGTEITNVTVETRYDDDGDSYLDIQVVYASTGQRPKPAAIAPLPRLLLGRLNRAGIGGFPVISFAHETCVPA</sequence>
<evidence type="ECO:0008006" key="3">
    <source>
        <dbReference type="Google" id="ProtNLM"/>
    </source>
</evidence>
<dbReference type="EMBL" id="NRRL01000003">
    <property type="protein sequence ID" value="MBK1667029.1"/>
    <property type="molecule type" value="Genomic_DNA"/>
</dbReference>
<accession>A0ABS1D9D4</accession>
<evidence type="ECO:0000313" key="1">
    <source>
        <dbReference type="EMBL" id="MBK1667029.1"/>
    </source>
</evidence>
<dbReference type="Proteomes" id="UP001296873">
    <property type="component" value="Unassembled WGS sequence"/>
</dbReference>
<keyword evidence="2" id="KW-1185">Reference proteome</keyword>
<protein>
    <recommendedName>
        <fullName evidence="3">Ribosome-binding factor A</fullName>
    </recommendedName>
</protein>
<comment type="caution">
    <text evidence="1">The sequence shown here is derived from an EMBL/GenBank/DDBJ whole genome shotgun (WGS) entry which is preliminary data.</text>
</comment>